<organism evidence="1 2">
    <name type="scientific">Galactobacter caseinivorans</name>
    <dbReference type="NCBI Taxonomy" id="2676123"/>
    <lineage>
        <taxon>Bacteria</taxon>
        <taxon>Bacillati</taxon>
        <taxon>Actinomycetota</taxon>
        <taxon>Actinomycetes</taxon>
        <taxon>Micrococcales</taxon>
        <taxon>Micrococcaceae</taxon>
        <taxon>Galactobacter</taxon>
    </lineage>
</organism>
<name>A0A496PMK0_9MICC</name>
<dbReference type="Pfam" id="PF25681">
    <property type="entry name" value="Phage_TTP_17"/>
    <property type="match status" value="1"/>
</dbReference>
<keyword evidence="2" id="KW-1185">Reference proteome</keyword>
<dbReference type="AlphaFoldDB" id="A0A496PMK0"/>
<proteinExistence type="predicted"/>
<comment type="caution">
    <text evidence="1">The sequence shown here is derived from an EMBL/GenBank/DDBJ whole genome shotgun (WGS) entry which is preliminary data.</text>
</comment>
<gene>
    <name evidence="1" type="ORF">DWQ67_02665</name>
</gene>
<dbReference type="Proteomes" id="UP000273119">
    <property type="component" value="Unassembled WGS sequence"/>
</dbReference>
<evidence type="ECO:0000313" key="1">
    <source>
        <dbReference type="EMBL" id="RKW71747.1"/>
    </source>
</evidence>
<reference evidence="1 2" key="1">
    <citation type="submission" date="2018-07" db="EMBL/GenBank/DDBJ databases">
        <title>Arthrobacter sp. nov., isolated from raw cow's milk with high bacterial count.</title>
        <authorList>
            <person name="Hahne J."/>
            <person name="Isele D."/>
            <person name="Lipski A."/>
        </authorList>
    </citation>
    <scope>NUCLEOTIDE SEQUENCE [LARGE SCALE GENOMIC DNA]</scope>
    <source>
        <strain evidence="1 2">JZ R-183</strain>
    </source>
</reference>
<accession>A0A496PMK0</accession>
<dbReference type="InterPro" id="IPR058154">
    <property type="entry name" value="Bxb1_TTP-like"/>
</dbReference>
<dbReference type="RefSeq" id="WP_121484010.1">
    <property type="nucleotide sequence ID" value="NZ_QQXL01000001.1"/>
</dbReference>
<sequence>MALNASNVMVGVTGAAYNAPLGTTVPTDAKTAVDVKFLDTGYIHEDGVTQSIETDVTDIKAWQNGDVVRKIQTQHDYTLNFKMIETTGQTLKLYYADPTATATAVKVTGAQSPHSAWVLEVRDGKKTVRIVLPDAQITERGEVTYKTDEAVAYDITITAYPDKNGVKAYLYLDDGASGV</sequence>
<dbReference type="EMBL" id="QQXL01000001">
    <property type="protein sequence ID" value="RKW71747.1"/>
    <property type="molecule type" value="Genomic_DNA"/>
</dbReference>
<protein>
    <submittedName>
        <fullName evidence="1">Phage tail protein</fullName>
    </submittedName>
</protein>
<evidence type="ECO:0000313" key="2">
    <source>
        <dbReference type="Proteomes" id="UP000273119"/>
    </source>
</evidence>